<sequence length="327" mass="36347">MNTLKTISCIVLLTIYLTSCESLVTDIPPSKLPQIESKLVINSIISPQLPFINVIVSESAPMFNGAGAVEKSLDNATVLISDGINEMQIPYDSANKIYSLPQSQFPIVPSKKYVLTVSDGKRNVSAECTVPGKVPVIKSYAFDTLLILSSIYQNIDPLNKDSAITLNIAWQDIPSDTNNYKVHALIDFDYNVAAPKLNGVFVEKRIVVQHKFNWRWRTEKNEILSDNHLNGAILNSPVGKVNLPQQSERTNKDGSKVIVYPNTKIKEVLMSVFNIDINYYKYQRSLEIRNSSDNPFAEPTLVYTNVKGGLGCFGAYNAAQIKLTDPK</sequence>
<reference evidence="1 2" key="1">
    <citation type="submission" date="2021-04" db="EMBL/GenBank/DDBJ databases">
        <authorList>
            <person name="Rodrigo-Torres L."/>
            <person name="Arahal R. D."/>
            <person name="Lucena T."/>
        </authorList>
    </citation>
    <scope>NUCLEOTIDE SEQUENCE [LARGE SCALE GENOMIC DNA]</scope>
    <source>
        <strain evidence="1 2">CECT 9623</strain>
    </source>
</reference>
<dbReference type="Pfam" id="PF14054">
    <property type="entry name" value="DUF4249"/>
    <property type="match status" value="1"/>
</dbReference>
<evidence type="ECO:0000313" key="1">
    <source>
        <dbReference type="EMBL" id="CAG5067761.1"/>
    </source>
</evidence>
<organism evidence="1 2">
    <name type="scientific">Dyadobacter linearis</name>
    <dbReference type="NCBI Taxonomy" id="2823330"/>
    <lineage>
        <taxon>Bacteria</taxon>
        <taxon>Pseudomonadati</taxon>
        <taxon>Bacteroidota</taxon>
        <taxon>Cytophagia</taxon>
        <taxon>Cytophagales</taxon>
        <taxon>Spirosomataceae</taxon>
        <taxon>Dyadobacter</taxon>
    </lineage>
</organism>
<proteinExistence type="predicted"/>
<keyword evidence="2" id="KW-1185">Reference proteome</keyword>
<dbReference type="InterPro" id="IPR025345">
    <property type="entry name" value="DUF4249"/>
</dbReference>
<name>A0ABM8UKG4_9BACT</name>
<evidence type="ECO:0008006" key="3">
    <source>
        <dbReference type="Google" id="ProtNLM"/>
    </source>
</evidence>
<dbReference type="EMBL" id="CAJRAU010000001">
    <property type="protein sequence ID" value="CAG5067761.1"/>
    <property type="molecule type" value="Genomic_DNA"/>
</dbReference>
<gene>
    <name evidence="1" type="ORF">DYBT9623_00484</name>
</gene>
<dbReference type="Proteomes" id="UP000679725">
    <property type="component" value="Unassembled WGS sequence"/>
</dbReference>
<dbReference type="RefSeq" id="WP_215231906.1">
    <property type="nucleotide sequence ID" value="NZ_CAJRAU010000001.1"/>
</dbReference>
<protein>
    <recommendedName>
        <fullName evidence="3">DUF4249 domain-containing protein</fullName>
    </recommendedName>
</protein>
<accession>A0ABM8UKG4</accession>
<evidence type="ECO:0000313" key="2">
    <source>
        <dbReference type="Proteomes" id="UP000679725"/>
    </source>
</evidence>
<comment type="caution">
    <text evidence="1">The sequence shown here is derived from an EMBL/GenBank/DDBJ whole genome shotgun (WGS) entry which is preliminary data.</text>
</comment>